<dbReference type="Proteomes" id="UP000634136">
    <property type="component" value="Unassembled WGS sequence"/>
</dbReference>
<dbReference type="EMBL" id="JAAIUW010000001">
    <property type="protein sequence ID" value="KAF7845417.1"/>
    <property type="molecule type" value="Genomic_DNA"/>
</dbReference>
<gene>
    <name evidence="1" type="ORF">G2W53_002322</name>
</gene>
<reference evidence="1" key="1">
    <citation type="submission" date="2020-09" db="EMBL/GenBank/DDBJ databases">
        <title>Genome-Enabled Discovery of Anthraquinone Biosynthesis in Senna tora.</title>
        <authorList>
            <person name="Kang S.-H."/>
            <person name="Pandey R.P."/>
            <person name="Lee C.-M."/>
            <person name="Sim J.-S."/>
            <person name="Jeong J.-T."/>
            <person name="Choi B.-S."/>
            <person name="Jung M."/>
            <person name="Ginzburg D."/>
            <person name="Zhao K."/>
            <person name="Won S.Y."/>
            <person name="Oh T.-J."/>
            <person name="Yu Y."/>
            <person name="Kim N.-H."/>
            <person name="Lee O.R."/>
            <person name="Lee T.-H."/>
            <person name="Bashyal P."/>
            <person name="Kim T.-S."/>
            <person name="Lee W.-H."/>
            <person name="Kawkins C."/>
            <person name="Kim C.-K."/>
            <person name="Kim J.S."/>
            <person name="Ahn B.O."/>
            <person name="Rhee S.Y."/>
            <person name="Sohng J.K."/>
        </authorList>
    </citation>
    <scope>NUCLEOTIDE SEQUENCE</scope>
    <source>
        <tissue evidence="1">Leaf</tissue>
    </source>
</reference>
<comment type="caution">
    <text evidence="1">The sequence shown here is derived from an EMBL/GenBank/DDBJ whole genome shotgun (WGS) entry which is preliminary data.</text>
</comment>
<accession>A0A835CND1</accession>
<name>A0A835CND1_9FABA</name>
<keyword evidence="2" id="KW-1185">Reference proteome</keyword>
<evidence type="ECO:0000313" key="2">
    <source>
        <dbReference type="Proteomes" id="UP000634136"/>
    </source>
</evidence>
<dbReference type="Pfam" id="PF05056">
    <property type="entry name" value="DUF674"/>
    <property type="match status" value="1"/>
</dbReference>
<dbReference type="PANTHER" id="PTHR33103">
    <property type="entry name" value="OS01G0153900 PROTEIN"/>
    <property type="match status" value="1"/>
</dbReference>
<sequence length="201" mass="22210">MPLSEYTALPERKTTFNSSCRLLTLADEGLECGCGKSMDKEMKLLDEEDSKEEAKKDIDDVDFLLNFLTIPLGSILKILDGRISVGCMQNLYASVKGLSSSWVTRYSQGTTTLLDLKVASLYGCKIETINFTQDLQLMPMSCASSISFLQKLDVPLDDLEQHDIKIDSEDALNLLGACLTSKAALTNGLFYLVKMAKEEVI</sequence>
<dbReference type="OrthoDB" id="1277335at2759"/>
<proteinExistence type="predicted"/>
<evidence type="ECO:0000313" key="1">
    <source>
        <dbReference type="EMBL" id="KAF7845417.1"/>
    </source>
</evidence>
<dbReference type="InterPro" id="IPR007750">
    <property type="entry name" value="DUF674"/>
</dbReference>
<protein>
    <submittedName>
        <fullName evidence="1">DUF674 family protein</fullName>
    </submittedName>
</protein>
<dbReference type="AlphaFoldDB" id="A0A835CND1"/>
<organism evidence="1 2">
    <name type="scientific">Senna tora</name>
    <dbReference type="NCBI Taxonomy" id="362788"/>
    <lineage>
        <taxon>Eukaryota</taxon>
        <taxon>Viridiplantae</taxon>
        <taxon>Streptophyta</taxon>
        <taxon>Embryophyta</taxon>
        <taxon>Tracheophyta</taxon>
        <taxon>Spermatophyta</taxon>
        <taxon>Magnoliopsida</taxon>
        <taxon>eudicotyledons</taxon>
        <taxon>Gunneridae</taxon>
        <taxon>Pentapetalae</taxon>
        <taxon>rosids</taxon>
        <taxon>fabids</taxon>
        <taxon>Fabales</taxon>
        <taxon>Fabaceae</taxon>
        <taxon>Caesalpinioideae</taxon>
        <taxon>Cassia clade</taxon>
        <taxon>Senna</taxon>
    </lineage>
</organism>